<sequence length="212" mass="22444">MSRPTKALPMSQIAALYAMRRLSPELTLAVRFPVPVSSASAASGCCCWARRSARCARIRAAASRRFTMSGVSSVVLLITESDWVARTVVDVSLVTLLLAFVAFLSALADGCPLLLESFGCGRVTDVVCSMELLSLVLAVPGFSLASLNMICVACSLASLSAAVSCGSSECSLSSLAIGPQLGQLHVCDFLRAASVQWNYSPENRSHHFHELA</sequence>
<protein>
    <submittedName>
        <fullName evidence="1">Uncharacterized protein</fullName>
    </submittedName>
</protein>
<reference evidence="1" key="1">
    <citation type="submission" date="2020-03" db="EMBL/GenBank/DDBJ databases">
        <title>A transcriptome and proteome of the tick Rhipicephalus microplus shaped by the genetic composition of its hosts and developmental stage.</title>
        <authorList>
            <person name="Garcia G.R."/>
            <person name="Ribeiro J.M.C."/>
            <person name="Maruyama S.R."/>
            <person name="Gardinasse L.G."/>
            <person name="Nelson K."/>
            <person name="Ferreira B.R."/>
            <person name="Andrade T.G."/>
            <person name="Santos I.K.F.M."/>
        </authorList>
    </citation>
    <scope>NUCLEOTIDE SEQUENCE</scope>
    <source>
        <strain evidence="1">NSGR</strain>
        <tissue evidence="1">Salivary glands</tissue>
    </source>
</reference>
<organism evidence="1">
    <name type="scientific">Rhipicephalus microplus</name>
    <name type="common">Cattle tick</name>
    <name type="synonym">Boophilus microplus</name>
    <dbReference type="NCBI Taxonomy" id="6941"/>
    <lineage>
        <taxon>Eukaryota</taxon>
        <taxon>Metazoa</taxon>
        <taxon>Ecdysozoa</taxon>
        <taxon>Arthropoda</taxon>
        <taxon>Chelicerata</taxon>
        <taxon>Arachnida</taxon>
        <taxon>Acari</taxon>
        <taxon>Parasitiformes</taxon>
        <taxon>Ixodida</taxon>
        <taxon>Ixodoidea</taxon>
        <taxon>Ixodidae</taxon>
        <taxon>Rhipicephalinae</taxon>
        <taxon>Rhipicephalus</taxon>
        <taxon>Boophilus</taxon>
    </lineage>
</organism>
<proteinExistence type="predicted"/>
<evidence type="ECO:0000313" key="1">
    <source>
        <dbReference type="EMBL" id="NIE50143.1"/>
    </source>
</evidence>
<dbReference type="EMBL" id="GIKN01007870">
    <property type="protein sequence ID" value="NIE50143.1"/>
    <property type="molecule type" value="Transcribed_RNA"/>
</dbReference>
<name>A0A6G5AIL3_RHIMP</name>
<accession>A0A6G5AIL3</accession>
<dbReference type="AlphaFoldDB" id="A0A6G5AIL3"/>